<gene>
    <name evidence="2" type="ORF">GCM10008106_37080</name>
</gene>
<name>A0A8J3D0T9_9BACT</name>
<dbReference type="Proteomes" id="UP000642809">
    <property type="component" value="Unassembled WGS sequence"/>
</dbReference>
<accession>A0A8J3D0T9</accession>
<feature type="domain" description="Fibronectin type-III" evidence="1">
    <location>
        <begin position="382"/>
        <end position="478"/>
    </location>
</feature>
<organism evidence="2 3">
    <name type="scientific">Mongoliitalea lutea</name>
    <dbReference type="NCBI Taxonomy" id="849756"/>
    <lineage>
        <taxon>Bacteria</taxon>
        <taxon>Pseudomonadati</taxon>
        <taxon>Bacteroidota</taxon>
        <taxon>Cytophagia</taxon>
        <taxon>Cytophagales</taxon>
        <taxon>Cyclobacteriaceae</taxon>
        <taxon>Mongoliitalea</taxon>
    </lineage>
</organism>
<evidence type="ECO:0000259" key="1">
    <source>
        <dbReference type="PROSITE" id="PS50853"/>
    </source>
</evidence>
<evidence type="ECO:0000313" key="2">
    <source>
        <dbReference type="EMBL" id="GHB53119.1"/>
    </source>
</evidence>
<comment type="caution">
    <text evidence="2">The sequence shown here is derived from an EMBL/GenBank/DDBJ whole genome shotgun (WGS) entry which is preliminary data.</text>
</comment>
<keyword evidence="3" id="KW-1185">Reference proteome</keyword>
<protein>
    <recommendedName>
        <fullName evidence="1">Fibronectin type-III domain-containing protein</fullName>
    </recommendedName>
</protein>
<dbReference type="AlphaFoldDB" id="A0A8J3D0T9"/>
<dbReference type="PROSITE" id="PS50853">
    <property type="entry name" value="FN3"/>
    <property type="match status" value="2"/>
</dbReference>
<reference evidence="2" key="1">
    <citation type="journal article" date="2014" name="Int. J. Syst. Evol. Microbiol.">
        <title>Complete genome sequence of Corynebacterium casei LMG S-19264T (=DSM 44701T), isolated from a smear-ripened cheese.</title>
        <authorList>
            <consortium name="US DOE Joint Genome Institute (JGI-PGF)"/>
            <person name="Walter F."/>
            <person name="Albersmeier A."/>
            <person name="Kalinowski J."/>
            <person name="Ruckert C."/>
        </authorList>
    </citation>
    <scope>NUCLEOTIDE SEQUENCE</scope>
    <source>
        <strain evidence="2">KCTC 23224</strain>
    </source>
</reference>
<dbReference type="InterPro" id="IPR003961">
    <property type="entry name" value="FN3_dom"/>
</dbReference>
<dbReference type="SUPFAM" id="SSF49265">
    <property type="entry name" value="Fibronectin type III"/>
    <property type="match status" value="1"/>
</dbReference>
<sequence length="799" mass="87900">MELPGRADRDSDTILQENTIVCTSQESEIGVVILEDDLLVINQSYPSFADIQEGFVLVSDEFSKARFGYALKVQNVEETDGQKILTTTPASLLDIFEQADFKVDLEYISTSDAINLRTDGSDTYFEFEVNSVIYDQDGDLSTTNDQITIKGIAKFRISSPSFEWKRRRGQLHVEKTSLLMEMEDLSEFQISIGTKAEARVDWFTYTIPFTFTVPGLVVPIYLPTDIKIGSSAEIELDLGLTGEFKSNGKINAGFLYNAGSPVTNLSSASFDPTFELKNKFLSVSVAAAFYPFDVKAEIKPYHLEKLTATLGGKVGIVADAEISTQALSVDVYVGSKVYGEIEIDFQKWLGINTTITHTKEFEKIKLWSETTPFGSDDPKLLPVLTTRAVSEVTFHQAISGGTISSQGSSMVTGRGVCWSTSPNPTIDNDTTSNGSGPGSFTATLGNLQPETTYFLRAYATNLIGTSYGNELSFTTPKEIIILPTVLTGSIQNISTTDARIINNIISNTTNSFILQRGIVYSTNPNPTTEKDMLIFAGTGTGSFDATLTDLKPKTRYYVKAFAIASNGTAYGNEISFTTKEESMASGLWPEGYVHCNDTPTEVVDVTNPVTGRTWMDRNLGASRAANSSTDELAYGDLYQWGRGPDGHQCRNSRTTTELSSFNQVGHGDFIISTSGANFNWRRIGSTTESLLTYENMWQGINDKNNPCPEGFRLPSENELQVEINSWVKNIPNFGSILKLTFSGARAPDYDEIIDDEDIGIYWSSTTHVHRSRALFINKDEFGIANSHRGAGLSVRCIKN</sequence>
<proteinExistence type="predicted"/>
<evidence type="ECO:0000313" key="3">
    <source>
        <dbReference type="Proteomes" id="UP000642809"/>
    </source>
</evidence>
<reference evidence="2" key="2">
    <citation type="submission" date="2020-09" db="EMBL/GenBank/DDBJ databases">
        <authorList>
            <person name="Sun Q."/>
            <person name="Kim S."/>
        </authorList>
    </citation>
    <scope>NUCLEOTIDE SEQUENCE</scope>
    <source>
        <strain evidence="2">KCTC 23224</strain>
    </source>
</reference>
<dbReference type="EMBL" id="BMYF01000034">
    <property type="protein sequence ID" value="GHB53119.1"/>
    <property type="molecule type" value="Genomic_DNA"/>
</dbReference>
<feature type="domain" description="Fibronectin type-III" evidence="1">
    <location>
        <begin position="482"/>
        <end position="581"/>
    </location>
</feature>
<dbReference type="InterPro" id="IPR036116">
    <property type="entry name" value="FN3_sf"/>
</dbReference>